<dbReference type="EMBL" id="GDQN01006759">
    <property type="protein sequence ID" value="JAT84295.1"/>
    <property type="molecule type" value="Transcribed_RNA"/>
</dbReference>
<organism evidence="1">
    <name type="scientific">Pectinophora gossypiella</name>
    <name type="common">Cotton pink bollworm</name>
    <name type="synonym">Depressaria gossypiella</name>
    <dbReference type="NCBI Taxonomy" id="13191"/>
    <lineage>
        <taxon>Eukaryota</taxon>
        <taxon>Metazoa</taxon>
        <taxon>Ecdysozoa</taxon>
        <taxon>Arthropoda</taxon>
        <taxon>Hexapoda</taxon>
        <taxon>Insecta</taxon>
        <taxon>Pterygota</taxon>
        <taxon>Neoptera</taxon>
        <taxon>Endopterygota</taxon>
        <taxon>Lepidoptera</taxon>
        <taxon>Glossata</taxon>
        <taxon>Ditrysia</taxon>
        <taxon>Gelechioidea</taxon>
        <taxon>Gelechiidae</taxon>
        <taxon>Apatetrinae</taxon>
        <taxon>Pectinophora</taxon>
    </lineage>
</organism>
<sequence>MSAVEENYIVAPWVGPTCCKNVLSVVVLSSNAEIIECISAALSEIHAKGNFRWKLVTLRSFHLEEVVRQSDLTGRIAIDFVVIGMDTSRIVCLDWTKKVIGQVHPDLRNRRVVLVNASGLPVNEMAINADELISLQTELKVDMLTANVFKTDDALHLARRLLRYMEVSVGVKTGVPNLNV</sequence>
<dbReference type="OrthoDB" id="8110633at2759"/>
<protein>
    <submittedName>
        <fullName evidence="1">Uncharacterized protein</fullName>
    </submittedName>
</protein>
<evidence type="ECO:0000313" key="1">
    <source>
        <dbReference type="EMBL" id="JAT84295.1"/>
    </source>
</evidence>
<dbReference type="InterPro" id="IPR027417">
    <property type="entry name" value="P-loop_NTPase"/>
</dbReference>
<name>A0A1E1WBH8_PECGO</name>
<accession>A0A1E1WBH8</accession>
<dbReference type="AlphaFoldDB" id="A0A1E1WBH8"/>
<gene>
    <name evidence="1" type="ORF">g.19358</name>
</gene>
<proteinExistence type="predicted"/>
<dbReference type="Gene3D" id="3.40.50.300">
    <property type="entry name" value="P-loop containing nucleotide triphosphate hydrolases"/>
    <property type="match status" value="1"/>
</dbReference>
<reference evidence="1" key="1">
    <citation type="submission" date="2015-09" db="EMBL/GenBank/DDBJ databases">
        <title>De novo assembly of Pectinophora gossypiella (Pink Bollworm) gut transcriptome.</title>
        <authorList>
            <person name="Tassone E.E."/>
        </authorList>
    </citation>
    <scope>NUCLEOTIDE SEQUENCE</scope>
</reference>